<protein>
    <submittedName>
        <fullName evidence="1">Uncharacterized protein</fullName>
    </submittedName>
</protein>
<accession>F4KQU3</accession>
<evidence type="ECO:0000313" key="1">
    <source>
        <dbReference type="EMBL" id="AEE52228.1"/>
    </source>
</evidence>
<reference evidence="1 2" key="1">
    <citation type="journal article" date="2011" name="Stand. Genomic Sci.">
        <title>Complete genome sequence of Haliscomenobacter hydrossis type strain (O).</title>
        <authorList>
            <consortium name="US DOE Joint Genome Institute (JGI-PGF)"/>
            <person name="Daligault H."/>
            <person name="Lapidus A."/>
            <person name="Zeytun A."/>
            <person name="Nolan M."/>
            <person name="Lucas S."/>
            <person name="Del Rio T.G."/>
            <person name="Tice H."/>
            <person name="Cheng J.F."/>
            <person name="Tapia R."/>
            <person name="Han C."/>
            <person name="Goodwin L."/>
            <person name="Pitluck S."/>
            <person name="Liolios K."/>
            <person name="Pagani I."/>
            <person name="Ivanova N."/>
            <person name="Huntemann M."/>
            <person name="Mavromatis K."/>
            <person name="Mikhailova N."/>
            <person name="Pati A."/>
            <person name="Chen A."/>
            <person name="Palaniappan K."/>
            <person name="Land M."/>
            <person name="Hauser L."/>
            <person name="Brambilla E.M."/>
            <person name="Rohde M."/>
            <person name="Verbarg S."/>
            <person name="Goker M."/>
            <person name="Bristow J."/>
            <person name="Eisen J.A."/>
            <person name="Markowitz V."/>
            <person name="Hugenholtz P."/>
            <person name="Kyrpides N.C."/>
            <person name="Klenk H.P."/>
            <person name="Woyke T."/>
        </authorList>
    </citation>
    <scope>NUCLEOTIDE SEQUENCE [LARGE SCALE GENOMIC DNA]</scope>
    <source>
        <strain evidence="2">ATCC 27775 / DSM 1100 / LMG 10767 / O</strain>
    </source>
</reference>
<proteinExistence type="predicted"/>
<gene>
    <name evidence="1" type="ordered locus">Halhy_4384</name>
</gene>
<organism evidence="1 2">
    <name type="scientific">Haliscomenobacter hydrossis (strain ATCC 27775 / DSM 1100 / LMG 10767 / O)</name>
    <dbReference type="NCBI Taxonomy" id="760192"/>
    <lineage>
        <taxon>Bacteria</taxon>
        <taxon>Pseudomonadati</taxon>
        <taxon>Bacteroidota</taxon>
        <taxon>Saprospiria</taxon>
        <taxon>Saprospirales</taxon>
        <taxon>Haliscomenobacteraceae</taxon>
        <taxon>Haliscomenobacter</taxon>
    </lineage>
</organism>
<keyword evidence="2" id="KW-1185">Reference proteome</keyword>
<dbReference type="AlphaFoldDB" id="F4KQU3"/>
<sequence>MTRIKRIYTDLISVNPLNPRHPRSHISLDYFPHFFTHSGYSFSINLAGQLP</sequence>
<name>F4KQU3_HALH1</name>
<evidence type="ECO:0000313" key="2">
    <source>
        <dbReference type="Proteomes" id="UP000008461"/>
    </source>
</evidence>
<dbReference type="HOGENOM" id="CLU_3099459_0_0_10"/>
<dbReference type="KEGG" id="hhy:Halhy_4384"/>
<dbReference type="Proteomes" id="UP000008461">
    <property type="component" value="Chromosome"/>
</dbReference>
<dbReference type="EMBL" id="CP002691">
    <property type="protein sequence ID" value="AEE52228.1"/>
    <property type="molecule type" value="Genomic_DNA"/>
</dbReference>
<reference key="2">
    <citation type="submission" date="2011-04" db="EMBL/GenBank/DDBJ databases">
        <title>Complete sequence of chromosome of Haliscomenobacter hydrossis DSM 1100.</title>
        <authorList>
            <consortium name="US DOE Joint Genome Institute (JGI-PGF)"/>
            <person name="Lucas S."/>
            <person name="Han J."/>
            <person name="Lapidus A."/>
            <person name="Bruce D."/>
            <person name="Goodwin L."/>
            <person name="Pitluck S."/>
            <person name="Peters L."/>
            <person name="Kyrpides N."/>
            <person name="Mavromatis K."/>
            <person name="Ivanova N."/>
            <person name="Ovchinnikova G."/>
            <person name="Pagani I."/>
            <person name="Daligault H."/>
            <person name="Detter J.C."/>
            <person name="Han C."/>
            <person name="Land M."/>
            <person name="Hauser L."/>
            <person name="Markowitz V."/>
            <person name="Cheng J.-F."/>
            <person name="Hugenholtz P."/>
            <person name="Woyke T."/>
            <person name="Wu D."/>
            <person name="Verbarg S."/>
            <person name="Frueling A."/>
            <person name="Brambilla E."/>
            <person name="Klenk H.-P."/>
            <person name="Eisen J.A."/>
        </authorList>
    </citation>
    <scope>NUCLEOTIDE SEQUENCE</scope>
    <source>
        <strain>DSM 1100</strain>
    </source>
</reference>